<evidence type="ECO:0000313" key="3">
    <source>
        <dbReference type="Proteomes" id="UP000250043"/>
    </source>
</evidence>
<reference evidence="2 3" key="1">
    <citation type="submission" date="2016-07" db="EMBL/GenBank/DDBJ databases">
        <title>Draft genome of the white-rot fungus Obba rivulosa 3A-2.</title>
        <authorList>
            <consortium name="DOE Joint Genome Institute"/>
            <person name="Miettinen O."/>
            <person name="Riley R."/>
            <person name="Acob R."/>
            <person name="Barry K."/>
            <person name="Cullen D."/>
            <person name="De Vries R."/>
            <person name="Hainaut M."/>
            <person name="Hatakka A."/>
            <person name="Henrissat B."/>
            <person name="Hilden K."/>
            <person name="Kuo R."/>
            <person name="Labutti K."/>
            <person name="Lipzen A."/>
            <person name="Makela M.R."/>
            <person name="Sandor L."/>
            <person name="Spatafora J.W."/>
            <person name="Grigoriev I.V."/>
            <person name="Hibbett D.S."/>
        </authorList>
    </citation>
    <scope>NUCLEOTIDE SEQUENCE [LARGE SCALE GENOMIC DNA]</scope>
    <source>
        <strain evidence="2 3">3A-2</strain>
    </source>
</reference>
<keyword evidence="3" id="KW-1185">Reference proteome</keyword>
<sequence>MSDTYTSLRELWGSPRQGYQTWQRQAKRRTTTFSLYNPADSNDLKRYPVPSTQKAHSSAEESSH</sequence>
<organism evidence="2 3">
    <name type="scientific">Obba rivulosa</name>
    <dbReference type="NCBI Taxonomy" id="1052685"/>
    <lineage>
        <taxon>Eukaryota</taxon>
        <taxon>Fungi</taxon>
        <taxon>Dikarya</taxon>
        <taxon>Basidiomycota</taxon>
        <taxon>Agaricomycotina</taxon>
        <taxon>Agaricomycetes</taxon>
        <taxon>Polyporales</taxon>
        <taxon>Gelatoporiaceae</taxon>
        <taxon>Obba</taxon>
    </lineage>
</organism>
<dbReference type="Proteomes" id="UP000250043">
    <property type="component" value="Unassembled WGS sequence"/>
</dbReference>
<dbReference type="AlphaFoldDB" id="A0A8E2DJ21"/>
<name>A0A8E2DJ21_9APHY</name>
<proteinExistence type="predicted"/>
<evidence type="ECO:0000313" key="2">
    <source>
        <dbReference type="EMBL" id="OCH89935.1"/>
    </source>
</evidence>
<gene>
    <name evidence="2" type="ORF">OBBRIDRAFT_793831</name>
</gene>
<feature type="region of interest" description="Disordered" evidence="1">
    <location>
        <begin position="33"/>
        <end position="64"/>
    </location>
</feature>
<evidence type="ECO:0000256" key="1">
    <source>
        <dbReference type="SAM" id="MobiDB-lite"/>
    </source>
</evidence>
<protein>
    <submittedName>
        <fullName evidence="2">Uncharacterized protein</fullName>
    </submittedName>
</protein>
<dbReference type="EMBL" id="KV722416">
    <property type="protein sequence ID" value="OCH89935.1"/>
    <property type="molecule type" value="Genomic_DNA"/>
</dbReference>
<accession>A0A8E2DJ21</accession>